<feature type="transmembrane region" description="Helical" evidence="1">
    <location>
        <begin position="73"/>
        <end position="92"/>
    </location>
</feature>
<dbReference type="Proteomes" id="UP000019484">
    <property type="component" value="Unassembled WGS sequence"/>
</dbReference>
<sequence length="125" mass="13672">MSDHISSTEDSSLVLLVISTSFTSLHLCSDLFSLVHHHDTQAGDYQATCVVLLRFASLVAGISLLKLAHHDHWLDFCVLTSLLLLLVGESLCRAKITPRGRPRNNVCVVINTLAIGTRFFSAAAR</sequence>
<dbReference type="RefSeq" id="XP_007727028.1">
    <property type="nucleotide sequence ID" value="XM_007728838.1"/>
</dbReference>
<keyword evidence="1" id="KW-0472">Membrane</keyword>
<keyword evidence="1" id="KW-1133">Transmembrane helix</keyword>
<evidence type="ECO:0000313" key="2">
    <source>
        <dbReference type="EMBL" id="EXJ81907.1"/>
    </source>
</evidence>
<evidence type="ECO:0000313" key="3">
    <source>
        <dbReference type="Proteomes" id="UP000019484"/>
    </source>
</evidence>
<comment type="caution">
    <text evidence="2">The sequence shown here is derived from an EMBL/GenBank/DDBJ whole genome shotgun (WGS) entry which is preliminary data.</text>
</comment>
<dbReference type="EMBL" id="AMWN01000007">
    <property type="protein sequence ID" value="EXJ81907.1"/>
    <property type="molecule type" value="Genomic_DNA"/>
</dbReference>
<dbReference type="GeneID" id="19162827"/>
<evidence type="ECO:0000256" key="1">
    <source>
        <dbReference type="SAM" id="Phobius"/>
    </source>
</evidence>
<reference evidence="2 3" key="1">
    <citation type="submission" date="2013-03" db="EMBL/GenBank/DDBJ databases">
        <title>The Genome Sequence of Capronia coronata CBS 617.96.</title>
        <authorList>
            <consortium name="The Broad Institute Genomics Platform"/>
            <person name="Cuomo C."/>
            <person name="de Hoog S."/>
            <person name="Gorbushina A."/>
            <person name="Walker B."/>
            <person name="Young S.K."/>
            <person name="Zeng Q."/>
            <person name="Gargeya S."/>
            <person name="Fitzgerald M."/>
            <person name="Haas B."/>
            <person name="Abouelleil A."/>
            <person name="Allen A.W."/>
            <person name="Alvarado L."/>
            <person name="Arachchi H.M."/>
            <person name="Berlin A.M."/>
            <person name="Chapman S.B."/>
            <person name="Gainer-Dewar J."/>
            <person name="Goldberg J."/>
            <person name="Griggs A."/>
            <person name="Gujja S."/>
            <person name="Hansen M."/>
            <person name="Howarth C."/>
            <person name="Imamovic A."/>
            <person name="Ireland A."/>
            <person name="Larimer J."/>
            <person name="McCowan C."/>
            <person name="Murphy C."/>
            <person name="Pearson M."/>
            <person name="Poon T.W."/>
            <person name="Priest M."/>
            <person name="Roberts A."/>
            <person name="Saif S."/>
            <person name="Shea T."/>
            <person name="Sisk P."/>
            <person name="Sykes S."/>
            <person name="Wortman J."/>
            <person name="Nusbaum C."/>
            <person name="Birren B."/>
        </authorList>
    </citation>
    <scope>NUCLEOTIDE SEQUENCE [LARGE SCALE GENOMIC DNA]</scope>
    <source>
        <strain evidence="2 3">CBS 617.96</strain>
    </source>
</reference>
<keyword evidence="1" id="KW-0812">Transmembrane</keyword>
<proteinExistence type="predicted"/>
<name>W9XN10_9EURO</name>
<organism evidence="2 3">
    <name type="scientific">Capronia coronata CBS 617.96</name>
    <dbReference type="NCBI Taxonomy" id="1182541"/>
    <lineage>
        <taxon>Eukaryota</taxon>
        <taxon>Fungi</taxon>
        <taxon>Dikarya</taxon>
        <taxon>Ascomycota</taxon>
        <taxon>Pezizomycotina</taxon>
        <taxon>Eurotiomycetes</taxon>
        <taxon>Chaetothyriomycetidae</taxon>
        <taxon>Chaetothyriales</taxon>
        <taxon>Herpotrichiellaceae</taxon>
        <taxon>Capronia</taxon>
    </lineage>
</organism>
<feature type="transmembrane region" description="Helical" evidence="1">
    <location>
        <begin position="12"/>
        <end position="35"/>
    </location>
</feature>
<protein>
    <submittedName>
        <fullName evidence="2">Uncharacterized protein</fullName>
    </submittedName>
</protein>
<accession>W9XN10</accession>
<gene>
    <name evidence="2" type="ORF">A1O1_07974</name>
</gene>
<dbReference type="AlphaFoldDB" id="W9XN10"/>
<keyword evidence="3" id="KW-1185">Reference proteome</keyword>
<dbReference type="HOGENOM" id="CLU_1992337_0_0_1"/>